<organism evidence="2 3">
    <name type="scientific">Bradyrhizobium centrolobii</name>
    <dbReference type="NCBI Taxonomy" id="1505087"/>
    <lineage>
        <taxon>Bacteria</taxon>
        <taxon>Pseudomonadati</taxon>
        <taxon>Pseudomonadota</taxon>
        <taxon>Alphaproteobacteria</taxon>
        <taxon>Hyphomicrobiales</taxon>
        <taxon>Nitrobacteraceae</taxon>
        <taxon>Bradyrhizobium</taxon>
    </lineage>
</organism>
<evidence type="ECO:0000256" key="1">
    <source>
        <dbReference type="SAM" id="MobiDB-lite"/>
    </source>
</evidence>
<comment type="caution">
    <text evidence="2">The sequence shown here is derived from an EMBL/GenBank/DDBJ whole genome shotgun (WGS) entry which is preliminary data.</text>
</comment>
<accession>A0A176YYC8</accession>
<proteinExistence type="predicted"/>
<dbReference type="EMBL" id="LUUB01000045">
    <property type="protein sequence ID" value="OAF11786.1"/>
    <property type="molecule type" value="Genomic_DNA"/>
</dbReference>
<reference evidence="2 3" key="1">
    <citation type="submission" date="2016-03" db="EMBL/GenBank/DDBJ databases">
        <title>Draft Genome Sequence of the Strain BR 10245 (Bradyrhizobium sp.) isolated from nodules of Centrolobium paraense.</title>
        <authorList>
            <person name="Simoes-Araujo J.L.Sr."/>
            <person name="Barauna A.C."/>
            <person name="Silva K."/>
            <person name="Zilli J.E."/>
        </authorList>
    </citation>
    <scope>NUCLEOTIDE SEQUENCE [LARGE SCALE GENOMIC DNA]</scope>
    <source>
        <strain evidence="2 3">BR 10245</strain>
    </source>
</reference>
<dbReference type="AlphaFoldDB" id="A0A176YYC8"/>
<keyword evidence="3" id="KW-1185">Reference proteome</keyword>
<gene>
    <name evidence="2" type="ORF">AYJ54_07965</name>
</gene>
<dbReference type="Proteomes" id="UP000076959">
    <property type="component" value="Unassembled WGS sequence"/>
</dbReference>
<sequence length="135" mass="15445">MEAQLGRSERAFDEMMFAARCLIIDVPTTRTGLMRWTQYLRKLRIDWNACGSGSPYLPDKINSKPWTDTFLRALSTQLRKMGDGPSPRRKKPQQPGPGIEEFTDKLRGYLHQEMSFGRTVDQALDDLAQAGRPQQ</sequence>
<protein>
    <submittedName>
        <fullName evidence="2">Uncharacterized protein</fullName>
    </submittedName>
</protein>
<evidence type="ECO:0000313" key="3">
    <source>
        <dbReference type="Proteomes" id="UP000076959"/>
    </source>
</evidence>
<feature type="region of interest" description="Disordered" evidence="1">
    <location>
        <begin position="78"/>
        <end position="101"/>
    </location>
</feature>
<evidence type="ECO:0000313" key="2">
    <source>
        <dbReference type="EMBL" id="OAF11786.1"/>
    </source>
</evidence>
<name>A0A176YYC8_9BRAD</name>